<evidence type="ECO:0000313" key="4">
    <source>
        <dbReference type="Proteomes" id="UP000285278"/>
    </source>
</evidence>
<dbReference type="GO" id="GO:0003677">
    <property type="term" value="F:DNA binding"/>
    <property type="evidence" value="ECO:0007669"/>
    <property type="project" value="InterPro"/>
</dbReference>
<evidence type="ECO:0000313" key="3">
    <source>
        <dbReference type="EMBL" id="RIX34572.1"/>
    </source>
</evidence>
<sequence>MSRFVRRGRSASGAVTVQVVEKRGSRVISVEHVGSANTDADLAVLLERAERLLHPDQEVLDLGELGRSASMESVADWRQDDAPRSDVESTRTRGRPRSAAGSSGVVVGQPARILWQVLTEAYARLGFDCLDDDVFMKVVLARIVEATSKIDALRVLRNLGVEAPATEKTIYRMLQRVTEGGYRQRLADACFTHASRGGPLTLVMYDATTLHFQAEIDESSLTIEAEPRRVGRSKEHRVDPQVQVGLLVDAGGFPLDVYMFPGNAAETKTLIPVVERFLAAHPAVTDLVVVADAGLLSAANLNALEDHHLHFIVGSRTSRAPYDLAAYFQAHGNNASDGEVIETTRVMGTGKDARERRVVYQYRFARAKREERTLGAQVARAQDIAQGRRPMKKDRFVALSGDRPLVDEKLVERARQALGFKGYVSNIPTTTMTGEQVIAAYHDLYQVERSFRMTKGDLAARPIYLHSEDKIEAHLTTVMAALAIARDLQDRTGLTIRAVLHTLEPLRSSRIRFGEQVVEFPPQTTPQQQKLLTTLGVQHPTGH</sequence>
<feature type="region of interest" description="Disordered" evidence="1">
    <location>
        <begin position="73"/>
        <end position="103"/>
    </location>
</feature>
<protein>
    <submittedName>
        <fullName evidence="3">IS1634 family transposase</fullName>
    </submittedName>
</protein>
<feature type="compositionally biased region" description="Basic and acidic residues" evidence="1">
    <location>
        <begin position="75"/>
        <end position="91"/>
    </location>
</feature>
<proteinExistence type="predicted"/>
<dbReference type="Proteomes" id="UP000285278">
    <property type="component" value="Unassembled WGS sequence"/>
</dbReference>
<name>A0A418Q6N2_9CORY</name>
<gene>
    <name evidence="3" type="ORF">D3M95_06720</name>
</gene>
<dbReference type="InterPro" id="IPR012337">
    <property type="entry name" value="RNaseH-like_sf"/>
</dbReference>
<comment type="caution">
    <text evidence="3">The sequence shown here is derived from an EMBL/GenBank/DDBJ whole genome shotgun (WGS) entry which is preliminary data.</text>
</comment>
<evidence type="ECO:0000256" key="1">
    <source>
        <dbReference type="SAM" id="MobiDB-lite"/>
    </source>
</evidence>
<dbReference type="InterPro" id="IPR047654">
    <property type="entry name" value="IS1634_transpos"/>
</dbReference>
<dbReference type="OrthoDB" id="3722616at2"/>
<dbReference type="PANTHER" id="PTHR34614">
    <property type="match status" value="1"/>
</dbReference>
<reference evidence="3 4" key="1">
    <citation type="submission" date="2018-09" db="EMBL/GenBank/DDBJ databases">
        <title>Optimization and identification of Corynebacterium falsenii FN1-14 from fish paste.</title>
        <authorList>
            <person name="Daroonpunt R."/>
            <person name="Tanasupawat S."/>
        </authorList>
    </citation>
    <scope>NUCLEOTIDE SEQUENCE [LARGE SCALE GENOMIC DNA]</scope>
    <source>
        <strain evidence="3 4">FN1-14</strain>
    </source>
</reference>
<evidence type="ECO:0000259" key="2">
    <source>
        <dbReference type="Pfam" id="PF01609"/>
    </source>
</evidence>
<dbReference type="InterPro" id="IPR002559">
    <property type="entry name" value="Transposase_11"/>
</dbReference>
<keyword evidence="4" id="KW-1185">Reference proteome</keyword>
<dbReference type="Pfam" id="PF01609">
    <property type="entry name" value="DDE_Tnp_1"/>
    <property type="match status" value="1"/>
</dbReference>
<feature type="domain" description="Transposase IS4-like" evidence="2">
    <location>
        <begin position="235"/>
        <end position="482"/>
    </location>
</feature>
<dbReference type="AlphaFoldDB" id="A0A418Q6N2"/>
<accession>A0A418Q6N2</accession>
<dbReference type="GO" id="GO:0004803">
    <property type="term" value="F:transposase activity"/>
    <property type="evidence" value="ECO:0007669"/>
    <property type="project" value="InterPro"/>
</dbReference>
<dbReference type="GO" id="GO:0006313">
    <property type="term" value="P:DNA transposition"/>
    <property type="evidence" value="ECO:0007669"/>
    <property type="project" value="InterPro"/>
</dbReference>
<dbReference type="RefSeq" id="WP_119664818.1">
    <property type="nucleotide sequence ID" value="NZ_QXJK01000006.1"/>
</dbReference>
<organism evidence="3 4">
    <name type="scientific">Corynebacterium falsenii</name>
    <dbReference type="NCBI Taxonomy" id="108486"/>
    <lineage>
        <taxon>Bacteria</taxon>
        <taxon>Bacillati</taxon>
        <taxon>Actinomycetota</taxon>
        <taxon>Actinomycetes</taxon>
        <taxon>Mycobacteriales</taxon>
        <taxon>Corynebacteriaceae</taxon>
        <taxon>Corynebacterium</taxon>
    </lineage>
</organism>
<dbReference type="EMBL" id="QXJK01000006">
    <property type="protein sequence ID" value="RIX34572.1"/>
    <property type="molecule type" value="Genomic_DNA"/>
</dbReference>
<dbReference type="SUPFAM" id="SSF53098">
    <property type="entry name" value="Ribonuclease H-like"/>
    <property type="match status" value="1"/>
</dbReference>
<dbReference type="PANTHER" id="PTHR34614:SF2">
    <property type="entry name" value="TRANSPOSASE IS4-LIKE DOMAIN-CONTAINING PROTEIN"/>
    <property type="match status" value="1"/>
</dbReference>
<dbReference type="NCBIfam" id="NF033559">
    <property type="entry name" value="transpos_IS1634"/>
    <property type="match status" value="1"/>
</dbReference>